<evidence type="ECO:0000256" key="9">
    <source>
        <dbReference type="ARBA" id="ARBA00023274"/>
    </source>
</evidence>
<gene>
    <name evidence="14" type="ORF">POM88_031604</name>
</gene>
<evidence type="ECO:0000256" key="5">
    <source>
        <dbReference type="ARBA" id="ARBA00022730"/>
    </source>
</evidence>
<dbReference type="PANTHER" id="PTHR14503:SF4">
    <property type="entry name" value="LARGE RIBOSOMAL SUBUNIT PROTEIN BL34M"/>
    <property type="match status" value="1"/>
</dbReference>
<comment type="caution">
    <text evidence="14">The sequence shown here is derived from an EMBL/GenBank/DDBJ whole genome shotgun (WGS) entry which is preliminary data.</text>
</comment>
<proteinExistence type="inferred from homology"/>
<accession>A0AAD8HY21</accession>
<dbReference type="NCBIfam" id="TIGR01030">
    <property type="entry name" value="rpmH_bact"/>
    <property type="match status" value="1"/>
</dbReference>
<reference evidence="14" key="2">
    <citation type="submission" date="2023-05" db="EMBL/GenBank/DDBJ databases">
        <authorList>
            <person name="Schelkunov M.I."/>
        </authorList>
    </citation>
    <scope>NUCLEOTIDE SEQUENCE</scope>
    <source>
        <strain evidence="14">Hsosn_3</strain>
        <tissue evidence="14">Leaf</tissue>
    </source>
</reference>
<dbReference type="Gene3D" id="1.10.287.3980">
    <property type="match status" value="1"/>
</dbReference>
<evidence type="ECO:0000256" key="3">
    <source>
        <dbReference type="ARBA" id="ARBA00022528"/>
    </source>
</evidence>
<dbReference type="GO" id="GO:0019843">
    <property type="term" value="F:rRNA binding"/>
    <property type="evidence" value="ECO:0007669"/>
    <property type="project" value="UniProtKB-KW"/>
</dbReference>
<evidence type="ECO:0000256" key="11">
    <source>
        <dbReference type="ARBA" id="ARBA00082786"/>
    </source>
</evidence>
<dbReference type="FunFam" id="1.10.287.3980:FF:000002">
    <property type="entry name" value="50S ribosomal protein L34"/>
    <property type="match status" value="1"/>
</dbReference>
<name>A0AAD8HY21_9APIA</name>
<dbReference type="GO" id="GO:0003735">
    <property type="term" value="F:structural constituent of ribosome"/>
    <property type="evidence" value="ECO:0007669"/>
    <property type="project" value="InterPro"/>
</dbReference>
<comment type="similarity">
    <text evidence="2">Belongs to the bacterial ribosomal protein bL34 family.</text>
</comment>
<evidence type="ECO:0000313" key="15">
    <source>
        <dbReference type="Proteomes" id="UP001237642"/>
    </source>
</evidence>
<dbReference type="GO" id="GO:0009507">
    <property type="term" value="C:chloroplast"/>
    <property type="evidence" value="ECO:0007669"/>
    <property type="project" value="UniProtKB-SubCell"/>
</dbReference>
<dbReference type="AlphaFoldDB" id="A0AAD8HY21"/>
<evidence type="ECO:0000256" key="4">
    <source>
        <dbReference type="ARBA" id="ARBA00022640"/>
    </source>
</evidence>
<evidence type="ECO:0000256" key="6">
    <source>
        <dbReference type="ARBA" id="ARBA00022884"/>
    </source>
</evidence>
<keyword evidence="3" id="KW-0150">Chloroplast</keyword>
<sequence>MLSIRIQEQGNGVPRSSVSFKMAPSALPTTSFLTSSFSSLSISSSSSFSGLSLGLNFNTGIKTEKSRGLVVRAGKAALCQTKRSRSRKSLARTHGFRKRMSTTSGRAIIKRRRAKGRWKLCTKTNHNSGKQYR</sequence>
<dbReference type="Proteomes" id="UP001237642">
    <property type="component" value="Unassembled WGS sequence"/>
</dbReference>
<reference evidence="14" key="1">
    <citation type="submission" date="2023-02" db="EMBL/GenBank/DDBJ databases">
        <title>Genome of toxic invasive species Heracleum sosnowskyi carries increased number of genes despite the absence of recent whole-genome duplications.</title>
        <authorList>
            <person name="Schelkunov M."/>
            <person name="Shtratnikova V."/>
            <person name="Makarenko M."/>
            <person name="Klepikova A."/>
            <person name="Omelchenko D."/>
            <person name="Novikova G."/>
            <person name="Obukhova E."/>
            <person name="Bogdanov V."/>
            <person name="Penin A."/>
            <person name="Logacheva M."/>
        </authorList>
    </citation>
    <scope>NUCLEOTIDE SEQUENCE</scope>
    <source>
        <strain evidence="14">Hsosn_3</strain>
        <tissue evidence="14">Leaf</tissue>
    </source>
</reference>
<evidence type="ECO:0000256" key="2">
    <source>
        <dbReference type="ARBA" id="ARBA00010111"/>
    </source>
</evidence>
<organism evidence="14 15">
    <name type="scientific">Heracleum sosnowskyi</name>
    <dbReference type="NCBI Taxonomy" id="360622"/>
    <lineage>
        <taxon>Eukaryota</taxon>
        <taxon>Viridiplantae</taxon>
        <taxon>Streptophyta</taxon>
        <taxon>Embryophyta</taxon>
        <taxon>Tracheophyta</taxon>
        <taxon>Spermatophyta</taxon>
        <taxon>Magnoliopsida</taxon>
        <taxon>eudicotyledons</taxon>
        <taxon>Gunneridae</taxon>
        <taxon>Pentapetalae</taxon>
        <taxon>asterids</taxon>
        <taxon>campanulids</taxon>
        <taxon>Apiales</taxon>
        <taxon>Apiaceae</taxon>
        <taxon>Apioideae</taxon>
        <taxon>apioid superclade</taxon>
        <taxon>Tordylieae</taxon>
        <taxon>Tordyliinae</taxon>
        <taxon>Heracleum</taxon>
    </lineage>
</organism>
<feature type="compositionally biased region" description="Basic residues" evidence="13">
    <location>
        <begin position="82"/>
        <end position="100"/>
    </location>
</feature>
<evidence type="ECO:0000256" key="10">
    <source>
        <dbReference type="ARBA" id="ARBA00072529"/>
    </source>
</evidence>
<keyword evidence="5" id="KW-0699">rRNA-binding</keyword>
<dbReference type="Pfam" id="PF00468">
    <property type="entry name" value="Ribosomal_L34"/>
    <property type="match status" value="1"/>
</dbReference>
<evidence type="ECO:0000256" key="13">
    <source>
        <dbReference type="SAM" id="MobiDB-lite"/>
    </source>
</evidence>
<keyword evidence="6" id="KW-0694">RNA-binding</keyword>
<feature type="region of interest" description="Disordered" evidence="13">
    <location>
        <begin position="81"/>
        <end position="106"/>
    </location>
</feature>
<dbReference type="InterPro" id="IPR000271">
    <property type="entry name" value="Ribosomal_bL34"/>
</dbReference>
<dbReference type="PANTHER" id="PTHR14503">
    <property type="entry name" value="MITOCHONDRIAL RIBOSOMAL PROTEIN 34 FAMILY MEMBER"/>
    <property type="match status" value="1"/>
</dbReference>
<evidence type="ECO:0000313" key="14">
    <source>
        <dbReference type="EMBL" id="KAK1375411.1"/>
    </source>
</evidence>
<evidence type="ECO:0000256" key="12">
    <source>
        <dbReference type="ARBA" id="ARBA00083387"/>
    </source>
</evidence>
<dbReference type="HAMAP" id="MF_00391">
    <property type="entry name" value="Ribosomal_bL34"/>
    <property type="match status" value="1"/>
</dbReference>
<keyword evidence="8 14" id="KW-0689">Ribosomal protein</keyword>
<keyword evidence="4" id="KW-0934">Plastid</keyword>
<evidence type="ECO:0000256" key="1">
    <source>
        <dbReference type="ARBA" id="ARBA00004229"/>
    </source>
</evidence>
<comment type="subcellular location">
    <subcellularLocation>
        <location evidence="1">Plastid</location>
        <location evidence="1">Chloroplast</location>
    </subcellularLocation>
</comment>
<dbReference type="GO" id="GO:0006412">
    <property type="term" value="P:translation"/>
    <property type="evidence" value="ECO:0007669"/>
    <property type="project" value="InterPro"/>
</dbReference>
<dbReference type="EMBL" id="JAUIZM010000007">
    <property type="protein sequence ID" value="KAK1375411.1"/>
    <property type="molecule type" value="Genomic_DNA"/>
</dbReference>
<protein>
    <recommendedName>
        <fullName evidence="10">Large ribosomal subunit protein bL34c</fullName>
    </recommendedName>
    <alternativeName>
        <fullName evidence="12">50S ribosomal protein L34, chloroplastic</fullName>
    </alternativeName>
    <alternativeName>
        <fullName evidence="11">CL34</fullName>
    </alternativeName>
</protein>
<keyword evidence="15" id="KW-1185">Reference proteome</keyword>
<keyword evidence="7" id="KW-0809">Transit peptide</keyword>
<evidence type="ECO:0000256" key="8">
    <source>
        <dbReference type="ARBA" id="ARBA00022980"/>
    </source>
</evidence>
<keyword evidence="9" id="KW-0687">Ribonucleoprotein</keyword>
<dbReference type="GO" id="GO:0005762">
    <property type="term" value="C:mitochondrial large ribosomal subunit"/>
    <property type="evidence" value="ECO:0007669"/>
    <property type="project" value="TreeGrafter"/>
</dbReference>
<evidence type="ECO:0000256" key="7">
    <source>
        <dbReference type="ARBA" id="ARBA00022946"/>
    </source>
</evidence>